<evidence type="ECO:0000259" key="8">
    <source>
        <dbReference type="PROSITE" id="PS51880"/>
    </source>
</evidence>
<dbReference type="AlphaFoldDB" id="A0A317ZP77"/>
<dbReference type="InterPro" id="IPR027417">
    <property type="entry name" value="P-loop_NTPase"/>
</dbReference>
<evidence type="ECO:0000256" key="3">
    <source>
        <dbReference type="ARBA" id="ARBA00022741"/>
    </source>
</evidence>
<dbReference type="GO" id="GO:0046872">
    <property type="term" value="F:metal ion binding"/>
    <property type="evidence" value="ECO:0007669"/>
    <property type="project" value="UniProtKB-KW"/>
</dbReference>
<dbReference type="PRINTS" id="PR00326">
    <property type="entry name" value="GTP1OBG"/>
</dbReference>
<dbReference type="Gene3D" id="1.10.150.300">
    <property type="entry name" value="TGS-like domain"/>
    <property type="match status" value="1"/>
</dbReference>
<dbReference type="CDD" id="cd04867">
    <property type="entry name" value="TGS_YchF_OLA1"/>
    <property type="match status" value="1"/>
</dbReference>
<dbReference type="PROSITE" id="PS51880">
    <property type="entry name" value="TGS"/>
    <property type="match status" value="1"/>
</dbReference>
<keyword evidence="3 6" id="KW-0547">Nucleotide-binding</keyword>
<dbReference type="NCBIfam" id="TIGR00092">
    <property type="entry name" value="redox-regulated ATPase YchF"/>
    <property type="match status" value="1"/>
</dbReference>
<dbReference type="GO" id="GO:0005524">
    <property type="term" value="F:ATP binding"/>
    <property type="evidence" value="ECO:0007669"/>
    <property type="project" value="UniProtKB-UniRule"/>
</dbReference>
<dbReference type="PROSITE" id="PS51710">
    <property type="entry name" value="G_OBG"/>
    <property type="match status" value="1"/>
</dbReference>
<dbReference type="Gene3D" id="3.40.50.300">
    <property type="entry name" value="P-loop containing nucleotide triphosphate hydrolases"/>
    <property type="match status" value="1"/>
</dbReference>
<evidence type="ECO:0000256" key="2">
    <source>
        <dbReference type="ARBA" id="ARBA00022723"/>
    </source>
</evidence>
<dbReference type="FunFam" id="1.10.150.300:FF:000001">
    <property type="entry name" value="Ribosome-binding ATPase YchF"/>
    <property type="match status" value="1"/>
</dbReference>
<dbReference type="GO" id="GO:0016887">
    <property type="term" value="F:ATP hydrolysis activity"/>
    <property type="evidence" value="ECO:0007669"/>
    <property type="project" value="UniProtKB-UniRule"/>
</dbReference>
<dbReference type="HAMAP" id="MF_00944">
    <property type="entry name" value="YchF_OLA1_ATPase"/>
    <property type="match status" value="1"/>
</dbReference>
<dbReference type="GO" id="GO:0005737">
    <property type="term" value="C:cytoplasm"/>
    <property type="evidence" value="ECO:0007669"/>
    <property type="project" value="TreeGrafter"/>
</dbReference>
<dbReference type="GO" id="GO:0005525">
    <property type="term" value="F:GTP binding"/>
    <property type="evidence" value="ECO:0007669"/>
    <property type="project" value="InterPro"/>
</dbReference>
<dbReference type="PIRSF" id="PIRSF006641">
    <property type="entry name" value="CHP00092"/>
    <property type="match status" value="1"/>
</dbReference>
<evidence type="ECO:0000313" key="10">
    <source>
        <dbReference type="Proteomes" id="UP000247099"/>
    </source>
</evidence>
<feature type="binding site" evidence="6">
    <location>
        <begin position="11"/>
        <end position="16"/>
    </location>
    <ligand>
        <name>ATP</name>
        <dbReference type="ChEBI" id="CHEBI:30616"/>
    </ligand>
</feature>
<comment type="caution">
    <text evidence="9">The sequence shown here is derived from an EMBL/GenBank/DDBJ whole genome shotgun (WGS) entry which is preliminary data.</text>
</comment>
<protein>
    <recommendedName>
        <fullName evidence="6">Ribosome-binding ATPase YchF</fullName>
    </recommendedName>
</protein>
<dbReference type="InterPro" id="IPR004095">
    <property type="entry name" value="TGS"/>
</dbReference>
<evidence type="ECO:0000313" key="9">
    <source>
        <dbReference type="EMBL" id="PXA05659.1"/>
    </source>
</evidence>
<organism evidence="9 10">
    <name type="scientific">Coraliomargarita sinensis</name>
    <dbReference type="NCBI Taxonomy" id="2174842"/>
    <lineage>
        <taxon>Bacteria</taxon>
        <taxon>Pseudomonadati</taxon>
        <taxon>Verrucomicrobiota</taxon>
        <taxon>Opitutia</taxon>
        <taxon>Puniceicoccales</taxon>
        <taxon>Coraliomargaritaceae</taxon>
        <taxon>Coraliomargarita</taxon>
    </lineage>
</organism>
<dbReference type="InterPro" id="IPR004396">
    <property type="entry name" value="ATPase_YchF/OLA1"/>
</dbReference>
<feature type="domain" description="TGS" evidence="8">
    <location>
        <begin position="282"/>
        <end position="365"/>
    </location>
</feature>
<comment type="similarity">
    <text evidence="6">Belongs to the TRAFAC class OBG-HflX-like GTPase superfamily. OBG GTPase family. YchF/OLA1 subfamily.</text>
</comment>
<dbReference type="Gene3D" id="3.10.20.30">
    <property type="match status" value="1"/>
</dbReference>
<dbReference type="InterPro" id="IPR012676">
    <property type="entry name" value="TGS-like"/>
</dbReference>
<evidence type="ECO:0000256" key="6">
    <source>
        <dbReference type="HAMAP-Rule" id="MF_00944"/>
    </source>
</evidence>
<dbReference type="InterPro" id="IPR023192">
    <property type="entry name" value="TGS-like_dom_sf"/>
</dbReference>
<dbReference type="EMBL" id="QHJQ01000001">
    <property type="protein sequence ID" value="PXA05659.1"/>
    <property type="molecule type" value="Genomic_DNA"/>
</dbReference>
<dbReference type="RefSeq" id="WP_110129737.1">
    <property type="nucleotide sequence ID" value="NZ_QHJQ01000001.1"/>
</dbReference>
<keyword evidence="5" id="KW-0460">Magnesium</keyword>
<dbReference type="InterPro" id="IPR013029">
    <property type="entry name" value="YchF_C"/>
</dbReference>
<dbReference type="InParanoid" id="A0A317ZP77"/>
<keyword evidence="10" id="KW-1185">Reference proteome</keyword>
<evidence type="ECO:0000256" key="1">
    <source>
        <dbReference type="ARBA" id="ARBA00001946"/>
    </source>
</evidence>
<dbReference type="SUPFAM" id="SSF52540">
    <property type="entry name" value="P-loop containing nucleoside triphosphate hydrolases"/>
    <property type="match status" value="1"/>
</dbReference>
<dbReference type="OrthoDB" id="9807318at2"/>
<dbReference type="SUPFAM" id="SSF81271">
    <property type="entry name" value="TGS-like"/>
    <property type="match status" value="1"/>
</dbReference>
<dbReference type="InterPro" id="IPR006073">
    <property type="entry name" value="GTP-bd"/>
</dbReference>
<keyword evidence="4 6" id="KW-0067">ATP-binding</keyword>
<name>A0A317ZP77_9BACT</name>
<evidence type="ECO:0000259" key="7">
    <source>
        <dbReference type="PROSITE" id="PS51710"/>
    </source>
</evidence>
<dbReference type="Pfam" id="PF01926">
    <property type="entry name" value="MMR_HSR1"/>
    <property type="match status" value="1"/>
</dbReference>
<proteinExistence type="inferred from homology"/>
<dbReference type="InterPro" id="IPR031167">
    <property type="entry name" value="G_OBG"/>
</dbReference>
<dbReference type="FunCoup" id="A0A317ZP77">
    <property type="interactions" value="485"/>
</dbReference>
<sequence length="367" mass="39850">MLQAGIVGLPNVGKSTLFNALTRTRKAESANYPFCTIDPNVGVVHVPDERLEPLREIAKTNKVIPAAIEFVDIAGLVAGASKGEGLGNKFLANIREVDAIVHVVRCFEDDDIIHNMGSIDPLRDIEVINTELILADISSLESQQEKAVKKARGGDKEAAANIALIERLLPHLNENRPAITLDMNDDERVVLKRLALLSAKRVLYACNVAENDLADPSGNSFVSQVETYAREHHGAGICVISAAVEAELIDFDAEEAAEYLESLGVNDSGVSLLIRATYDLLGLASYFTAGEQEVRAWTFRKGMKAPECAGVIHTDFEKGFIKADVVSYEDLVAAGSTAGARDAGKYRLEGKDYEFKDGDVALFRFNN</sequence>
<dbReference type="PANTHER" id="PTHR23305:SF18">
    <property type="entry name" value="OBG-TYPE G DOMAIN-CONTAINING PROTEIN"/>
    <property type="match status" value="1"/>
</dbReference>
<reference evidence="9 10" key="1">
    <citation type="submission" date="2018-05" db="EMBL/GenBank/DDBJ databases">
        <title>Coraliomargarita sinensis sp. nov., isolated from a marine solar saltern.</title>
        <authorList>
            <person name="Zhou L.Y."/>
        </authorList>
    </citation>
    <scope>NUCLEOTIDE SEQUENCE [LARGE SCALE GENOMIC DNA]</scope>
    <source>
        <strain evidence="9 10">WN38</strain>
    </source>
</reference>
<evidence type="ECO:0000256" key="5">
    <source>
        <dbReference type="ARBA" id="ARBA00022842"/>
    </source>
</evidence>
<comment type="cofactor">
    <cofactor evidence="1">
        <name>Mg(2+)</name>
        <dbReference type="ChEBI" id="CHEBI:18420"/>
    </cofactor>
</comment>
<dbReference type="InterPro" id="IPR012675">
    <property type="entry name" value="Beta-grasp_dom_sf"/>
</dbReference>
<dbReference type="InterPro" id="IPR041706">
    <property type="entry name" value="YchF_N"/>
</dbReference>
<accession>A0A317ZP77</accession>
<dbReference type="FunFam" id="3.10.20.30:FF:000001">
    <property type="entry name" value="Ribosome-binding ATPase YchF"/>
    <property type="match status" value="1"/>
</dbReference>
<dbReference type="Pfam" id="PF06071">
    <property type="entry name" value="YchF-GTPase_C"/>
    <property type="match status" value="1"/>
</dbReference>
<dbReference type="PANTHER" id="PTHR23305">
    <property type="entry name" value="OBG GTPASE FAMILY"/>
    <property type="match status" value="1"/>
</dbReference>
<feature type="domain" description="OBG-type G" evidence="7">
    <location>
        <begin position="2"/>
        <end position="282"/>
    </location>
</feature>
<comment type="function">
    <text evidence="6">ATPase that binds to both the 70S ribosome and the 50S ribosomal subunit in a nucleotide-independent manner.</text>
</comment>
<dbReference type="Proteomes" id="UP000247099">
    <property type="component" value="Unassembled WGS sequence"/>
</dbReference>
<dbReference type="CDD" id="cd01900">
    <property type="entry name" value="YchF"/>
    <property type="match status" value="1"/>
</dbReference>
<gene>
    <name evidence="6" type="primary">ychF</name>
    <name evidence="9" type="ORF">DDZ13_01945</name>
</gene>
<evidence type="ECO:0000256" key="4">
    <source>
        <dbReference type="ARBA" id="ARBA00022840"/>
    </source>
</evidence>
<dbReference type="GO" id="GO:0043023">
    <property type="term" value="F:ribosomal large subunit binding"/>
    <property type="evidence" value="ECO:0007669"/>
    <property type="project" value="UniProtKB-UniRule"/>
</dbReference>
<keyword evidence="2" id="KW-0479">Metal-binding</keyword>